<dbReference type="AlphaFoldDB" id="A0A5B7ILE0"/>
<evidence type="ECO:0000313" key="3">
    <source>
        <dbReference type="Proteomes" id="UP000324222"/>
    </source>
</evidence>
<feature type="domain" description="Dynein heavy chain region D6 P-loop" evidence="1">
    <location>
        <begin position="1"/>
        <end position="75"/>
    </location>
</feature>
<dbReference type="InterPro" id="IPR026983">
    <property type="entry name" value="DHC"/>
</dbReference>
<dbReference type="OrthoDB" id="447173at2759"/>
<dbReference type="InterPro" id="IPR027417">
    <property type="entry name" value="P-loop_NTPase"/>
</dbReference>
<evidence type="ECO:0000259" key="1">
    <source>
        <dbReference type="Pfam" id="PF03028"/>
    </source>
</evidence>
<dbReference type="GO" id="GO:0051959">
    <property type="term" value="F:dynein light intermediate chain binding"/>
    <property type="evidence" value="ECO:0007669"/>
    <property type="project" value="InterPro"/>
</dbReference>
<dbReference type="Proteomes" id="UP000324222">
    <property type="component" value="Unassembled WGS sequence"/>
</dbReference>
<dbReference type="Gene3D" id="3.40.50.300">
    <property type="entry name" value="P-loop containing nucleotide triphosphate hydrolases"/>
    <property type="match status" value="1"/>
</dbReference>
<dbReference type="InterPro" id="IPR004273">
    <property type="entry name" value="Dynein_heavy_D6_P-loop"/>
</dbReference>
<proteinExistence type="predicted"/>
<protein>
    <submittedName>
        <fullName evidence="2">Cytoplasmic dynein 2 heavy chain 1</fullName>
    </submittedName>
</protein>
<organism evidence="2 3">
    <name type="scientific">Portunus trituberculatus</name>
    <name type="common">Swimming crab</name>
    <name type="synonym">Neptunus trituberculatus</name>
    <dbReference type="NCBI Taxonomy" id="210409"/>
    <lineage>
        <taxon>Eukaryota</taxon>
        <taxon>Metazoa</taxon>
        <taxon>Ecdysozoa</taxon>
        <taxon>Arthropoda</taxon>
        <taxon>Crustacea</taxon>
        <taxon>Multicrustacea</taxon>
        <taxon>Malacostraca</taxon>
        <taxon>Eumalacostraca</taxon>
        <taxon>Eucarida</taxon>
        <taxon>Decapoda</taxon>
        <taxon>Pleocyemata</taxon>
        <taxon>Brachyura</taxon>
        <taxon>Eubrachyura</taxon>
        <taxon>Portunoidea</taxon>
        <taxon>Portunidae</taxon>
        <taxon>Portuninae</taxon>
        <taxon>Portunus</taxon>
    </lineage>
</organism>
<dbReference type="GO" id="GO:0008569">
    <property type="term" value="F:minus-end-directed microtubule motor activity"/>
    <property type="evidence" value="ECO:0007669"/>
    <property type="project" value="InterPro"/>
</dbReference>
<name>A0A5B7ILE0_PORTR</name>
<reference evidence="2 3" key="1">
    <citation type="submission" date="2019-05" db="EMBL/GenBank/DDBJ databases">
        <title>Another draft genome of Portunus trituberculatus and its Hox gene families provides insights of decapod evolution.</title>
        <authorList>
            <person name="Jeong J.-H."/>
            <person name="Song I."/>
            <person name="Kim S."/>
            <person name="Choi T."/>
            <person name="Kim D."/>
            <person name="Ryu S."/>
            <person name="Kim W."/>
        </authorList>
    </citation>
    <scope>NUCLEOTIDE SEQUENCE [LARGE SCALE GENOMIC DNA]</scope>
    <source>
        <tissue evidence="2">Muscle</tissue>
    </source>
</reference>
<dbReference type="GO" id="GO:0030286">
    <property type="term" value="C:dynein complex"/>
    <property type="evidence" value="ECO:0007669"/>
    <property type="project" value="InterPro"/>
</dbReference>
<dbReference type="GO" id="GO:0007018">
    <property type="term" value="P:microtubule-based movement"/>
    <property type="evidence" value="ECO:0007669"/>
    <property type="project" value="InterPro"/>
</dbReference>
<dbReference type="PANTHER" id="PTHR45703">
    <property type="entry name" value="DYNEIN HEAVY CHAIN"/>
    <property type="match status" value="1"/>
</dbReference>
<dbReference type="EMBL" id="VSRR010059843">
    <property type="protein sequence ID" value="MPC82467.1"/>
    <property type="molecule type" value="Genomic_DNA"/>
</dbReference>
<gene>
    <name evidence="2" type="primary">Dync2h1</name>
    <name evidence="2" type="ORF">E2C01_077136</name>
</gene>
<dbReference type="GO" id="GO:0045505">
    <property type="term" value="F:dynein intermediate chain binding"/>
    <property type="evidence" value="ECO:0007669"/>
    <property type="project" value="InterPro"/>
</dbReference>
<evidence type="ECO:0000313" key="2">
    <source>
        <dbReference type="EMBL" id="MPC82467.1"/>
    </source>
</evidence>
<keyword evidence="3" id="KW-1185">Reference proteome</keyword>
<comment type="caution">
    <text evidence="2">The sequence shown here is derived from an EMBL/GenBank/DDBJ whole genome shotgun (WGS) entry which is preliminary data.</text>
</comment>
<accession>A0A5B7ILE0</accession>
<sequence length="81" mass="9247">MGQGQSEKAVKLIKECASSGHWLCLKNLHLVTAWLPFLEKELNGLEPHKDFRLWLTAEPHIKFTPIILQTSLKVTYEVSCT</sequence>
<dbReference type="PANTHER" id="PTHR45703:SF22">
    <property type="entry name" value="DYNEIN CYTOPLASMIC 2 HEAVY CHAIN 1"/>
    <property type="match status" value="1"/>
</dbReference>
<dbReference type="Pfam" id="PF03028">
    <property type="entry name" value="Dynein_heavy"/>
    <property type="match status" value="1"/>
</dbReference>